<feature type="transmembrane region" description="Helical" evidence="9">
    <location>
        <begin position="446"/>
        <end position="464"/>
    </location>
</feature>
<dbReference type="Pfam" id="PF06422">
    <property type="entry name" value="PDR_CDR"/>
    <property type="match status" value="2"/>
</dbReference>
<evidence type="ECO:0000256" key="2">
    <source>
        <dbReference type="ARBA" id="ARBA00006012"/>
    </source>
</evidence>
<evidence type="ECO:0000256" key="1">
    <source>
        <dbReference type="ARBA" id="ARBA00004141"/>
    </source>
</evidence>
<comment type="caution">
    <text evidence="11">The sequence shown here is derived from an EMBL/GenBank/DDBJ whole genome shotgun (WGS) entry which is preliminary data.</text>
</comment>
<dbReference type="InterPro" id="IPR027417">
    <property type="entry name" value="P-loop_NTPase"/>
</dbReference>
<dbReference type="SUPFAM" id="SSF52540">
    <property type="entry name" value="P-loop containing nucleoside triphosphate hydrolases"/>
    <property type="match status" value="1"/>
</dbReference>
<evidence type="ECO:0000256" key="8">
    <source>
        <dbReference type="ARBA" id="ARBA00023136"/>
    </source>
</evidence>
<gene>
    <name evidence="11" type="ORF">NP233_g11520</name>
</gene>
<accession>A0AAD5VH02</accession>
<evidence type="ECO:0000259" key="10">
    <source>
        <dbReference type="PROSITE" id="PS50893"/>
    </source>
</evidence>
<evidence type="ECO:0000256" key="9">
    <source>
        <dbReference type="SAM" id="Phobius"/>
    </source>
</evidence>
<dbReference type="Gene3D" id="3.40.50.300">
    <property type="entry name" value="P-loop containing nucleotide triphosphate hydrolases"/>
    <property type="match status" value="1"/>
</dbReference>
<dbReference type="Pfam" id="PF19055">
    <property type="entry name" value="ABC2_membrane_7"/>
    <property type="match status" value="1"/>
</dbReference>
<evidence type="ECO:0000313" key="11">
    <source>
        <dbReference type="EMBL" id="KAJ3558376.1"/>
    </source>
</evidence>
<dbReference type="EMBL" id="JANIEX010001401">
    <property type="protein sequence ID" value="KAJ3558376.1"/>
    <property type="molecule type" value="Genomic_DNA"/>
</dbReference>
<keyword evidence="12" id="KW-1185">Reference proteome</keyword>
<dbReference type="InterPro" id="IPR003593">
    <property type="entry name" value="AAA+_ATPase"/>
</dbReference>
<keyword evidence="4 9" id="KW-0812">Transmembrane</keyword>
<dbReference type="CDD" id="cd03232">
    <property type="entry name" value="ABCG_PDR_domain2"/>
    <property type="match status" value="1"/>
</dbReference>
<dbReference type="GO" id="GO:0016887">
    <property type="term" value="F:ATP hydrolysis activity"/>
    <property type="evidence" value="ECO:0007669"/>
    <property type="project" value="InterPro"/>
</dbReference>
<name>A0AAD5VH02_9AGAR</name>
<feature type="transmembrane region" description="Helical" evidence="9">
    <location>
        <begin position="484"/>
        <end position="514"/>
    </location>
</feature>
<keyword evidence="3" id="KW-0813">Transport</keyword>
<keyword evidence="6" id="KW-0067">ATP-binding</keyword>
<dbReference type="GO" id="GO:0005524">
    <property type="term" value="F:ATP binding"/>
    <property type="evidence" value="ECO:0007669"/>
    <property type="project" value="UniProtKB-KW"/>
</dbReference>
<dbReference type="Proteomes" id="UP001213000">
    <property type="component" value="Unassembled WGS sequence"/>
</dbReference>
<evidence type="ECO:0000256" key="6">
    <source>
        <dbReference type="ARBA" id="ARBA00022840"/>
    </source>
</evidence>
<evidence type="ECO:0000313" key="12">
    <source>
        <dbReference type="Proteomes" id="UP001213000"/>
    </source>
</evidence>
<dbReference type="GO" id="GO:0140359">
    <property type="term" value="F:ABC-type transporter activity"/>
    <property type="evidence" value="ECO:0007669"/>
    <property type="project" value="InterPro"/>
</dbReference>
<sequence>MNFGIVIAFGVGFFAALLIFTELNTSASHENSVVLFRRGFKQLARSKEQDEESGVVNEVKFDSDKQTEKAALVSSNPMTDIFSWQHLHYTVPIKGEDDRTLLNDVSGYVAPGKLTALMGESGAGKTTLLNVLAQRTTSGVVSGDRFVNGHALPNDFQAQTGYCQQMDTHMPECTVREALLFSAKLRQPASVPLSEKEAYVEKCLKMCGLENFAEATIGSLGIEYRKRTTIGVELAAKPKLLLFLDEPTSGLDSQSAWAIVSFLRSLADSGQAILCTIHQPSAELFQVFDRVLLLKKGGKVVYFGDLGYNATTLIDYFERNGGRKCLPEENPAEYMLEAIGAGATASAGQDWHTVWKQSPESVQVDREIEHIHVEGRKKPAVQATFNSAFATPWLYQTWELFKRNHIAYWRDPTYLMAKIALNILGGLFIGFTFFKASNSQQGTQNKLFAIFMVTILSVPISNQLQTPFINKRTVYEVRERPSRIYSWSAFTTAHLLVEIPWNIFSSLLLFLCWYWTVGFPSDRAGYTYLMLGIVFPLYYSTFALAMAAISPSAEIGNILFSTFFSFVITFNGVMQPFRQLDWWRWMYRLSPYTYLVEGLLGQALGHQSIQCSAVEFVQLNPPSGMTCAQYLNPFISSAGGYLTNPDATSSCNFCSMSTADQFLASGFNIFYDHAWRNFGLMIAYIAFNAVSRLLSFT</sequence>
<dbReference type="PANTHER" id="PTHR19241">
    <property type="entry name" value="ATP-BINDING CASSETTE TRANSPORTER"/>
    <property type="match status" value="1"/>
</dbReference>
<evidence type="ECO:0000256" key="4">
    <source>
        <dbReference type="ARBA" id="ARBA00022692"/>
    </source>
</evidence>
<dbReference type="GO" id="GO:0016020">
    <property type="term" value="C:membrane"/>
    <property type="evidence" value="ECO:0007669"/>
    <property type="project" value="UniProtKB-SubCell"/>
</dbReference>
<evidence type="ECO:0000256" key="5">
    <source>
        <dbReference type="ARBA" id="ARBA00022741"/>
    </source>
</evidence>
<dbReference type="Pfam" id="PF01061">
    <property type="entry name" value="ABC2_membrane"/>
    <property type="match status" value="1"/>
</dbReference>
<organism evidence="11 12">
    <name type="scientific">Leucocoprinus birnbaumii</name>
    <dbReference type="NCBI Taxonomy" id="56174"/>
    <lineage>
        <taxon>Eukaryota</taxon>
        <taxon>Fungi</taxon>
        <taxon>Dikarya</taxon>
        <taxon>Basidiomycota</taxon>
        <taxon>Agaricomycotina</taxon>
        <taxon>Agaricomycetes</taxon>
        <taxon>Agaricomycetidae</taxon>
        <taxon>Agaricales</taxon>
        <taxon>Agaricineae</taxon>
        <taxon>Agaricaceae</taxon>
        <taxon>Leucocoprinus</taxon>
    </lineage>
</organism>
<dbReference type="InterPro" id="IPR034003">
    <property type="entry name" value="ABCG_PDR_2"/>
</dbReference>
<dbReference type="Pfam" id="PF00005">
    <property type="entry name" value="ABC_tran"/>
    <property type="match status" value="1"/>
</dbReference>
<reference evidence="11" key="1">
    <citation type="submission" date="2022-07" db="EMBL/GenBank/DDBJ databases">
        <title>Genome Sequence of Leucocoprinus birnbaumii.</title>
        <authorList>
            <person name="Buettner E."/>
        </authorList>
    </citation>
    <scope>NUCLEOTIDE SEQUENCE</scope>
    <source>
        <strain evidence="11">VT141</strain>
    </source>
</reference>
<evidence type="ECO:0000256" key="3">
    <source>
        <dbReference type="ARBA" id="ARBA00022448"/>
    </source>
</evidence>
<protein>
    <recommendedName>
        <fullName evidence="10">ABC transporter domain-containing protein</fullName>
    </recommendedName>
</protein>
<feature type="transmembrane region" description="Helical" evidence="9">
    <location>
        <begin position="414"/>
        <end position="434"/>
    </location>
</feature>
<dbReference type="FunFam" id="3.40.50.300:FF:000054">
    <property type="entry name" value="ABC multidrug transporter atrF"/>
    <property type="match status" value="1"/>
</dbReference>
<keyword evidence="8 9" id="KW-0472">Membrane</keyword>
<keyword evidence="7 9" id="KW-1133">Transmembrane helix</keyword>
<comment type="similarity">
    <text evidence="2">Belongs to the ABC transporter superfamily. ABCG family. PDR (TC 3.A.1.205) subfamily.</text>
</comment>
<feature type="transmembrane region" description="Helical" evidence="9">
    <location>
        <begin position="555"/>
        <end position="574"/>
    </location>
</feature>
<dbReference type="InterPro" id="IPR043926">
    <property type="entry name" value="ABCG_dom"/>
</dbReference>
<evidence type="ECO:0000256" key="7">
    <source>
        <dbReference type="ARBA" id="ARBA00022989"/>
    </source>
</evidence>
<feature type="transmembrane region" description="Helical" evidence="9">
    <location>
        <begin position="526"/>
        <end position="549"/>
    </location>
</feature>
<keyword evidence="5" id="KW-0547">Nucleotide-binding</keyword>
<feature type="domain" description="ABC transporter" evidence="10">
    <location>
        <begin position="82"/>
        <end position="321"/>
    </location>
</feature>
<comment type="subcellular location">
    <subcellularLocation>
        <location evidence="1">Membrane</location>
        <topology evidence="1">Multi-pass membrane protein</topology>
    </subcellularLocation>
</comment>
<dbReference type="PROSITE" id="PS50893">
    <property type="entry name" value="ABC_TRANSPORTER_2"/>
    <property type="match status" value="1"/>
</dbReference>
<dbReference type="InterPro" id="IPR003439">
    <property type="entry name" value="ABC_transporter-like_ATP-bd"/>
</dbReference>
<proteinExistence type="inferred from homology"/>
<dbReference type="AlphaFoldDB" id="A0AAD5VH02"/>
<dbReference type="InterPro" id="IPR013525">
    <property type="entry name" value="ABC2_TM"/>
</dbReference>
<dbReference type="SMART" id="SM00382">
    <property type="entry name" value="AAA"/>
    <property type="match status" value="1"/>
</dbReference>
<dbReference type="InterPro" id="IPR010929">
    <property type="entry name" value="PDR_CDR_ABC"/>
</dbReference>